<gene>
    <name evidence="2" type="ORF">EKO04_002982</name>
</gene>
<dbReference type="OrthoDB" id="3799243at2759"/>
<evidence type="ECO:0000313" key="2">
    <source>
        <dbReference type="EMBL" id="KAF9699059.1"/>
    </source>
</evidence>
<reference evidence="2" key="2">
    <citation type="submission" date="2020-09" db="EMBL/GenBank/DDBJ databases">
        <title>Reference genome assembly for Australian Ascochyta lentis isolate Al4.</title>
        <authorList>
            <person name="Lee R.C."/>
            <person name="Farfan-Caceres L.M."/>
            <person name="Debler J.W."/>
            <person name="Williams A.H."/>
            <person name="Henares B.M."/>
        </authorList>
    </citation>
    <scope>NUCLEOTIDE SEQUENCE</scope>
    <source>
        <strain evidence="2">Al4</strain>
    </source>
</reference>
<protein>
    <submittedName>
        <fullName evidence="2">Uncharacterized protein</fullName>
    </submittedName>
</protein>
<sequence length="331" mass="37914">MAVNDHGLRSAMEGYHTRSAEHASIYVRHLTVGPEFDNLTIDQARNLAVMARQYANIEPDKWQQASRIDKALYGSAWQSAHSQQGYRALITNSDNKVSSLKQRVMLTWADAVEKLARQAEDAGQARVRSLYYVGYAMDAHVREKQHMKNDHHSNLLIRFAHAVLMASDWFTERPVTVKTSAICLLSDEEGAAIAEALLARAMCAYHFHGGFNIQPCGASVASAYGRNWSPEQKEEYWSGARKWLDTMTFYEQYRDDEHKRREVLQRQDWEAEKKALVDEHTKHQERKAALRAERDAIRGDMDWETLRNHPFLSEYADMFAELDELAGPAAK</sequence>
<name>A0A8H7J8U9_9PLEO</name>
<evidence type="ECO:0000313" key="3">
    <source>
        <dbReference type="Proteomes" id="UP000651452"/>
    </source>
</evidence>
<evidence type="ECO:0000256" key="1">
    <source>
        <dbReference type="SAM" id="Coils"/>
    </source>
</evidence>
<reference evidence="2" key="1">
    <citation type="submission" date="2018-12" db="EMBL/GenBank/DDBJ databases">
        <authorList>
            <person name="Syme R.A."/>
            <person name="Farfan-Caceres L."/>
            <person name="Lichtenzveig J."/>
        </authorList>
    </citation>
    <scope>NUCLEOTIDE SEQUENCE</scope>
    <source>
        <strain evidence="2">Al4</strain>
    </source>
</reference>
<dbReference type="Proteomes" id="UP000651452">
    <property type="component" value="Unassembled WGS sequence"/>
</dbReference>
<feature type="coiled-coil region" evidence="1">
    <location>
        <begin position="266"/>
        <end position="293"/>
    </location>
</feature>
<keyword evidence="3" id="KW-1185">Reference proteome</keyword>
<proteinExistence type="predicted"/>
<comment type="caution">
    <text evidence="2">The sequence shown here is derived from an EMBL/GenBank/DDBJ whole genome shotgun (WGS) entry which is preliminary data.</text>
</comment>
<organism evidence="2 3">
    <name type="scientific">Ascochyta lentis</name>
    <dbReference type="NCBI Taxonomy" id="205686"/>
    <lineage>
        <taxon>Eukaryota</taxon>
        <taxon>Fungi</taxon>
        <taxon>Dikarya</taxon>
        <taxon>Ascomycota</taxon>
        <taxon>Pezizomycotina</taxon>
        <taxon>Dothideomycetes</taxon>
        <taxon>Pleosporomycetidae</taxon>
        <taxon>Pleosporales</taxon>
        <taxon>Pleosporineae</taxon>
        <taxon>Didymellaceae</taxon>
        <taxon>Ascochyta</taxon>
    </lineage>
</organism>
<dbReference type="EMBL" id="RZGK01000005">
    <property type="protein sequence ID" value="KAF9699059.1"/>
    <property type="molecule type" value="Genomic_DNA"/>
</dbReference>
<keyword evidence="1" id="KW-0175">Coiled coil</keyword>
<accession>A0A8H7J8U9</accession>
<dbReference type="AlphaFoldDB" id="A0A8H7J8U9"/>